<dbReference type="Pfam" id="PF04402">
    <property type="entry name" value="SIMPL"/>
    <property type="match status" value="1"/>
</dbReference>
<keyword evidence="3" id="KW-1185">Reference proteome</keyword>
<feature type="chain" id="PRO_5012781472" description="Outer membrane protein" evidence="1">
    <location>
        <begin position="23"/>
        <end position="240"/>
    </location>
</feature>
<dbReference type="GO" id="GO:0006974">
    <property type="term" value="P:DNA damage response"/>
    <property type="evidence" value="ECO:0007669"/>
    <property type="project" value="TreeGrafter"/>
</dbReference>
<organism evidence="2 3">
    <name type="scientific">Pacificimonas flava</name>
    <dbReference type="NCBI Taxonomy" id="1234595"/>
    <lineage>
        <taxon>Bacteria</taxon>
        <taxon>Pseudomonadati</taxon>
        <taxon>Pseudomonadota</taxon>
        <taxon>Alphaproteobacteria</taxon>
        <taxon>Sphingomonadales</taxon>
        <taxon>Sphingosinicellaceae</taxon>
        <taxon>Pacificimonas</taxon>
    </lineage>
</organism>
<dbReference type="Proteomes" id="UP000198462">
    <property type="component" value="Unassembled WGS sequence"/>
</dbReference>
<dbReference type="Gene3D" id="3.30.70.2970">
    <property type="entry name" value="Protein of unknown function (DUF541), domain 2"/>
    <property type="match status" value="1"/>
</dbReference>
<protein>
    <recommendedName>
        <fullName evidence="4">Outer membrane protein</fullName>
    </recommendedName>
</protein>
<sequence>MLKSVFAATAATLALAAQPAAAQDIDIPITQGATLLTINAQGEVRAVPDIATVSAGVITRSATAEAALADNRARMNRVIEALRDAGIERRDIQTQQLHLNPQYRYEENRTPTIDGYQAQNQVSVKIRDLDDTGPVLDALVAVGANQFNGPSFGIDDPSAAQDEARRDAMRKARERADLYAAAAGLSVARIVSISEGGTSMPTPRPVRTMARVESADVAPTPVESGELNLSASVTVLYELR</sequence>
<gene>
    <name evidence="2" type="ORF">B5C34_06840</name>
</gene>
<dbReference type="Gene3D" id="3.30.110.170">
    <property type="entry name" value="Protein of unknown function (DUF541), domain 1"/>
    <property type="match status" value="1"/>
</dbReference>
<accession>A0A219B4T5</accession>
<keyword evidence="1" id="KW-0732">Signal</keyword>
<evidence type="ECO:0000313" key="2">
    <source>
        <dbReference type="EMBL" id="OWV33204.1"/>
    </source>
</evidence>
<dbReference type="OrthoDB" id="9813144at2"/>
<dbReference type="InterPro" id="IPR052022">
    <property type="entry name" value="26kDa_periplasmic_antigen"/>
</dbReference>
<feature type="signal peptide" evidence="1">
    <location>
        <begin position="1"/>
        <end position="22"/>
    </location>
</feature>
<dbReference type="RefSeq" id="WP_088711990.1">
    <property type="nucleotide sequence ID" value="NZ_NFZT01000001.1"/>
</dbReference>
<evidence type="ECO:0000256" key="1">
    <source>
        <dbReference type="SAM" id="SignalP"/>
    </source>
</evidence>
<name>A0A219B4T5_9SPHN</name>
<dbReference type="AlphaFoldDB" id="A0A219B4T5"/>
<dbReference type="InterPro" id="IPR007497">
    <property type="entry name" value="SIMPL/DUF541"/>
</dbReference>
<dbReference type="EMBL" id="NFZT01000001">
    <property type="protein sequence ID" value="OWV33204.1"/>
    <property type="molecule type" value="Genomic_DNA"/>
</dbReference>
<dbReference type="PANTHER" id="PTHR34387">
    <property type="entry name" value="SLR1258 PROTEIN"/>
    <property type="match status" value="1"/>
</dbReference>
<comment type="caution">
    <text evidence="2">The sequence shown here is derived from an EMBL/GenBank/DDBJ whole genome shotgun (WGS) entry which is preliminary data.</text>
</comment>
<reference evidence="3" key="1">
    <citation type="submission" date="2017-05" db="EMBL/GenBank/DDBJ databases">
        <authorList>
            <person name="Lin X."/>
        </authorList>
    </citation>
    <scope>NUCLEOTIDE SEQUENCE [LARGE SCALE GENOMIC DNA]</scope>
    <source>
        <strain evidence="3">JLT2012</strain>
    </source>
</reference>
<proteinExistence type="predicted"/>
<evidence type="ECO:0000313" key="3">
    <source>
        <dbReference type="Proteomes" id="UP000198462"/>
    </source>
</evidence>
<dbReference type="PANTHER" id="PTHR34387:SF1">
    <property type="entry name" value="PERIPLASMIC IMMUNOGENIC PROTEIN"/>
    <property type="match status" value="1"/>
</dbReference>
<evidence type="ECO:0008006" key="4">
    <source>
        <dbReference type="Google" id="ProtNLM"/>
    </source>
</evidence>